<dbReference type="SMART" id="SM00278">
    <property type="entry name" value="HhH1"/>
    <property type="match status" value="2"/>
</dbReference>
<dbReference type="InterPro" id="IPR012340">
    <property type="entry name" value="NA-bd_OB-fold"/>
</dbReference>
<comment type="subcellular location">
    <subcellularLocation>
        <location evidence="6">Cytoplasm</location>
    </subcellularLocation>
</comment>
<keyword evidence="3 6" id="KW-0238">DNA-binding</keyword>
<dbReference type="SUPFAM" id="SSF47781">
    <property type="entry name" value="RuvA domain 2-like"/>
    <property type="match status" value="1"/>
</dbReference>
<keyword evidence="5 6" id="KW-0234">DNA repair</keyword>
<evidence type="ECO:0000256" key="4">
    <source>
        <dbReference type="ARBA" id="ARBA00023172"/>
    </source>
</evidence>
<comment type="domain">
    <text evidence="6">Has three domains with a flexible linker between the domains II and III and assumes an 'L' shape. Domain III is highly mobile and contacts RuvB.</text>
</comment>
<dbReference type="Gene3D" id="1.10.150.20">
    <property type="entry name" value="5' to 3' exonuclease, C-terminal subdomain"/>
    <property type="match status" value="1"/>
</dbReference>
<proteinExistence type="inferred from homology"/>
<dbReference type="HAMAP" id="MF_00031">
    <property type="entry name" value="DNA_HJ_migration_RuvA"/>
    <property type="match status" value="1"/>
</dbReference>
<dbReference type="Pfam" id="PF07499">
    <property type="entry name" value="RuvA_C"/>
    <property type="match status" value="1"/>
</dbReference>
<keyword evidence="2 6" id="KW-0227">DNA damage</keyword>
<protein>
    <recommendedName>
        <fullName evidence="6">Holliday junction branch migration complex subunit RuvA</fullName>
    </recommendedName>
</protein>
<dbReference type="InterPro" id="IPR013849">
    <property type="entry name" value="DNA_helicase_Holl-junc_RuvA_I"/>
</dbReference>
<dbReference type="PROSITE" id="PS50030">
    <property type="entry name" value="UBA"/>
    <property type="match status" value="1"/>
</dbReference>
<evidence type="ECO:0000313" key="8">
    <source>
        <dbReference type="EMBL" id="HIZ23978.1"/>
    </source>
</evidence>
<keyword evidence="1 6" id="KW-0963">Cytoplasm</keyword>
<dbReference type="CDD" id="cd14332">
    <property type="entry name" value="UBA_RuvA_C"/>
    <property type="match status" value="1"/>
</dbReference>
<name>A0A9D2DVR5_9FIRM</name>
<comment type="caution">
    <text evidence="8">The sequence shown here is derived from an EMBL/GenBank/DDBJ whole genome shotgun (WGS) entry which is preliminary data.</text>
</comment>
<dbReference type="GO" id="GO:0048476">
    <property type="term" value="C:Holliday junction resolvase complex"/>
    <property type="evidence" value="ECO:0007669"/>
    <property type="project" value="UniProtKB-UniRule"/>
</dbReference>
<comment type="caution">
    <text evidence="6">Lacks conserved residue(s) required for the propagation of feature annotation.</text>
</comment>
<comment type="function">
    <text evidence="6">The RuvA-RuvB-RuvC complex processes Holliday junction (HJ) DNA during genetic recombination and DNA repair, while the RuvA-RuvB complex plays an important role in the rescue of blocked DNA replication forks via replication fork reversal (RFR). RuvA specifically binds to HJ cruciform DNA, conferring on it an open structure. The RuvB hexamer acts as an ATP-dependent pump, pulling dsDNA into and through the RuvAB complex. HJ branch migration allows RuvC to scan DNA until it finds its consensus sequence, where it cleaves and resolves the cruciform DNA.</text>
</comment>
<evidence type="ECO:0000259" key="7">
    <source>
        <dbReference type="PROSITE" id="PS50030"/>
    </source>
</evidence>
<evidence type="ECO:0000256" key="5">
    <source>
        <dbReference type="ARBA" id="ARBA00023204"/>
    </source>
</evidence>
<gene>
    <name evidence="6 8" type="primary">ruvA</name>
    <name evidence="8" type="ORF">H9812_00665</name>
</gene>
<dbReference type="GO" id="GO:0016787">
    <property type="term" value="F:hydrolase activity"/>
    <property type="evidence" value="ECO:0007669"/>
    <property type="project" value="UniProtKB-KW"/>
</dbReference>
<keyword evidence="8" id="KW-0378">Hydrolase</keyword>
<dbReference type="GO" id="GO:0009378">
    <property type="term" value="F:four-way junction helicase activity"/>
    <property type="evidence" value="ECO:0007669"/>
    <property type="project" value="InterPro"/>
</dbReference>
<dbReference type="GO" id="GO:0000400">
    <property type="term" value="F:four-way junction DNA binding"/>
    <property type="evidence" value="ECO:0007669"/>
    <property type="project" value="UniProtKB-UniRule"/>
</dbReference>
<dbReference type="Gene3D" id="1.10.8.10">
    <property type="entry name" value="DNA helicase RuvA subunit, C-terminal domain"/>
    <property type="match status" value="1"/>
</dbReference>
<dbReference type="InterPro" id="IPR036267">
    <property type="entry name" value="RuvA_C_sf"/>
</dbReference>
<dbReference type="InterPro" id="IPR003583">
    <property type="entry name" value="Hlx-hairpin-Hlx_DNA-bd_motif"/>
</dbReference>
<feature type="domain" description="UBA" evidence="7">
    <location>
        <begin position="156"/>
        <end position="196"/>
    </location>
</feature>
<evidence type="ECO:0000256" key="2">
    <source>
        <dbReference type="ARBA" id="ARBA00022763"/>
    </source>
</evidence>
<dbReference type="Gene3D" id="2.40.50.140">
    <property type="entry name" value="Nucleic acid-binding proteins"/>
    <property type="match status" value="1"/>
</dbReference>
<comment type="subunit">
    <text evidence="6">Homotetramer. Forms an RuvA(8)-RuvB(12)-Holliday junction (HJ) complex. HJ DNA is sandwiched between 2 RuvA tetramers; dsDNA enters through RuvA and exits via RuvB. An RuvB hexamer assembles on each DNA strand where it exits the tetramer. Each RuvB hexamer is contacted by two RuvA subunits (via domain III) on 2 adjacent RuvB subunits; this complex drives branch migration. In the full resolvosome a probable DNA-RuvA(4)-RuvB(12)-RuvC(2) complex forms which resolves the HJ.</text>
</comment>
<comment type="similarity">
    <text evidence="6">Belongs to the RuvA family.</text>
</comment>
<organism evidence="8 9">
    <name type="scientific">Candidatus Gallimonas intestinigallinarum</name>
    <dbReference type="NCBI Taxonomy" id="2838604"/>
    <lineage>
        <taxon>Bacteria</taxon>
        <taxon>Bacillati</taxon>
        <taxon>Bacillota</taxon>
        <taxon>Clostridia</taxon>
        <taxon>Candidatus Gallimonas</taxon>
    </lineage>
</organism>
<accession>A0A9D2DVR5</accession>
<dbReference type="InterPro" id="IPR011114">
    <property type="entry name" value="RuvA_C"/>
</dbReference>
<dbReference type="Pfam" id="PF14520">
    <property type="entry name" value="HHH_5"/>
    <property type="match status" value="1"/>
</dbReference>
<dbReference type="GO" id="GO:0005524">
    <property type="term" value="F:ATP binding"/>
    <property type="evidence" value="ECO:0007669"/>
    <property type="project" value="InterPro"/>
</dbReference>
<keyword evidence="4 6" id="KW-0233">DNA recombination</keyword>
<dbReference type="InterPro" id="IPR010994">
    <property type="entry name" value="RuvA_2-like"/>
</dbReference>
<dbReference type="GO" id="GO:0005737">
    <property type="term" value="C:cytoplasm"/>
    <property type="evidence" value="ECO:0007669"/>
    <property type="project" value="UniProtKB-SubCell"/>
</dbReference>
<sequence>MIGYLRGRVRFLAPESVLLDVGGVGYEVICSGAAFARLSGVKKDDEGEVYTYLQVSEQGIALYGFADLKEKELFLRLISVQGVGAKLAIAALSTLRPADLTEAIYTADVKRLTSVKGLGKKTAERIVLELHGKISADELLGGDGAEARITAVPKAQEDEDAVAALMNLGFTRQESTRAVERAKAAGAVTVEEVIAAALRGM</sequence>
<dbReference type="InterPro" id="IPR000085">
    <property type="entry name" value="RuvA"/>
</dbReference>
<dbReference type="GO" id="GO:0009379">
    <property type="term" value="C:Holliday junction helicase complex"/>
    <property type="evidence" value="ECO:0007669"/>
    <property type="project" value="InterPro"/>
</dbReference>
<evidence type="ECO:0000256" key="6">
    <source>
        <dbReference type="HAMAP-Rule" id="MF_00031"/>
    </source>
</evidence>
<dbReference type="GO" id="GO:0006310">
    <property type="term" value="P:DNA recombination"/>
    <property type="evidence" value="ECO:0007669"/>
    <property type="project" value="UniProtKB-UniRule"/>
</dbReference>
<dbReference type="EMBL" id="DXBS01000015">
    <property type="protein sequence ID" value="HIZ23978.1"/>
    <property type="molecule type" value="Genomic_DNA"/>
</dbReference>
<reference evidence="8" key="2">
    <citation type="submission" date="2021-04" db="EMBL/GenBank/DDBJ databases">
        <authorList>
            <person name="Gilroy R."/>
        </authorList>
    </citation>
    <scope>NUCLEOTIDE SEQUENCE</scope>
    <source>
        <strain evidence="8">CHK33-5263</strain>
    </source>
</reference>
<dbReference type="Pfam" id="PF01330">
    <property type="entry name" value="RuvA_N"/>
    <property type="match status" value="1"/>
</dbReference>
<dbReference type="GO" id="GO:0006281">
    <property type="term" value="P:DNA repair"/>
    <property type="evidence" value="ECO:0007669"/>
    <property type="project" value="UniProtKB-UniRule"/>
</dbReference>
<evidence type="ECO:0000256" key="3">
    <source>
        <dbReference type="ARBA" id="ARBA00023125"/>
    </source>
</evidence>
<dbReference type="AlphaFoldDB" id="A0A9D2DVR5"/>
<dbReference type="NCBIfam" id="TIGR00084">
    <property type="entry name" value="ruvA"/>
    <property type="match status" value="1"/>
</dbReference>
<reference evidence="8" key="1">
    <citation type="journal article" date="2021" name="PeerJ">
        <title>Extensive microbial diversity within the chicken gut microbiome revealed by metagenomics and culture.</title>
        <authorList>
            <person name="Gilroy R."/>
            <person name="Ravi A."/>
            <person name="Getino M."/>
            <person name="Pursley I."/>
            <person name="Horton D.L."/>
            <person name="Alikhan N.F."/>
            <person name="Baker D."/>
            <person name="Gharbi K."/>
            <person name="Hall N."/>
            <person name="Watson M."/>
            <person name="Adriaenssens E.M."/>
            <person name="Foster-Nyarko E."/>
            <person name="Jarju S."/>
            <person name="Secka A."/>
            <person name="Antonio M."/>
            <person name="Oren A."/>
            <person name="Chaudhuri R.R."/>
            <person name="La Ragione R."/>
            <person name="Hildebrand F."/>
            <person name="Pallen M.J."/>
        </authorList>
    </citation>
    <scope>NUCLEOTIDE SEQUENCE</scope>
    <source>
        <strain evidence="8">CHK33-5263</strain>
    </source>
</reference>
<dbReference type="InterPro" id="IPR015940">
    <property type="entry name" value="UBA"/>
</dbReference>
<dbReference type="Proteomes" id="UP000824044">
    <property type="component" value="Unassembled WGS sequence"/>
</dbReference>
<dbReference type="SUPFAM" id="SSF50249">
    <property type="entry name" value="Nucleic acid-binding proteins"/>
    <property type="match status" value="1"/>
</dbReference>
<dbReference type="SUPFAM" id="SSF46929">
    <property type="entry name" value="DNA helicase RuvA subunit, C-terminal domain"/>
    <property type="match status" value="1"/>
</dbReference>
<evidence type="ECO:0000256" key="1">
    <source>
        <dbReference type="ARBA" id="ARBA00022490"/>
    </source>
</evidence>
<feature type="region of interest" description="Domain III" evidence="6">
    <location>
        <begin position="153"/>
        <end position="201"/>
    </location>
</feature>
<evidence type="ECO:0000313" key="9">
    <source>
        <dbReference type="Proteomes" id="UP000824044"/>
    </source>
</evidence>